<reference evidence="1" key="1">
    <citation type="journal article" date="2017" name="Nature">
        <title>Asgard archaea illuminate the origin of eukaryotic cellular complexity.</title>
        <authorList>
            <person name="Zaremba-Niedzwiedzka K."/>
            <person name="Caceres E.F."/>
            <person name="Saw J.H."/>
            <person name="Backstrom D."/>
            <person name="Juzokaite L."/>
            <person name="Vancaester E."/>
            <person name="Seitz K.W."/>
            <person name="Anantharaman K."/>
            <person name="Starnawski P."/>
            <person name="Kjeldsen K.U."/>
            <person name="Scott M.B."/>
            <person name="Nunoura T."/>
            <person name="Banfield J.F."/>
            <person name="Schramm A."/>
            <person name="Baker B.J."/>
            <person name="Spang A."/>
            <person name="Ettema T.J.G."/>
        </authorList>
    </citation>
    <scope>NUCLEOTIDE SEQUENCE</scope>
    <source>
        <strain evidence="1">LCB_4</strain>
    </source>
</reference>
<evidence type="ECO:0000313" key="2">
    <source>
        <dbReference type="Proteomes" id="UP000186851"/>
    </source>
</evidence>
<evidence type="ECO:0000313" key="1">
    <source>
        <dbReference type="EMBL" id="WEU40608.1"/>
    </source>
</evidence>
<sequence>MSLSKDEVKNLIKSAWSSSSIIIKTDDYLYLLKKEGGKWIELSYMFKENYAEKRELNADEALLYLIEELTKSIVQYSPILKDHIIVEASKLDEILNKI</sequence>
<protein>
    <submittedName>
        <fullName evidence="1">Uncharacterized protein</fullName>
    </submittedName>
</protein>
<name>A0AAF0D2V6_ODILC</name>
<accession>A0AAF0D2V6</accession>
<dbReference type="KEGG" id="oyw:OdinLCB4_001360"/>
<gene>
    <name evidence="1" type="ORF">OdinLCB4_001360</name>
</gene>
<proteinExistence type="predicted"/>
<dbReference type="EMBL" id="CP091871">
    <property type="protein sequence ID" value="WEU40608.1"/>
    <property type="molecule type" value="Genomic_DNA"/>
</dbReference>
<organism evidence="1 2">
    <name type="scientific">Odinarchaeota yellowstonii (strain LCB_4)</name>
    <dbReference type="NCBI Taxonomy" id="1841599"/>
    <lineage>
        <taxon>Archaea</taxon>
        <taxon>Promethearchaeati</taxon>
        <taxon>Candidatus Odinarchaeota</taxon>
        <taxon>Candidatus Odinarchaeia</taxon>
        <taxon>Candidatus Odinarchaeales</taxon>
        <taxon>Candidatus Odinarchaeaceae</taxon>
        <taxon>Candidatus Odinarchaeum</taxon>
    </lineage>
</organism>
<dbReference type="AlphaFoldDB" id="A0AAF0D2V6"/>
<dbReference type="Proteomes" id="UP000186851">
    <property type="component" value="Chromosome"/>
</dbReference>
<reference evidence="1" key="2">
    <citation type="journal article" date="2022" name="Nat. Microbiol.">
        <title>A closed Candidatus Odinarchaeum chromosome exposes Asgard archaeal viruses.</title>
        <authorList>
            <person name="Tamarit D."/>
            <person name="Caceres E.F."/>
            <person name="Krupovic M."/>
            <person name="Nijland R."/>
            <person name="Eme L."/>
            <person name="Robinson N.P."/>
            <person name="Ettema T.J.G."/>
        </authorList>
    </citation>
    <scope>NUCLEOTIDE SEQUENCE</scope>
    <source>
        <strain evidence="1">LCB_4</strain>
    </source>
</reference>